<dbReference type="PANTHER" id="PTHR39190:SF1">
    <property type="entry name" value="FLAGELLAR ASSEMBLY FACTOR FLIW"/>
    <property type="match status" value="1"/>
</dbReference>
<name>A0A1T2X7G1_9BACL</name>
<dbReference type="GO" id="GO:0044780">
    <property type="term" value="P:bacterial-type flagellum assembly"/>
    <property type="evidence" value="ECO:0007669"/>
    <property type="project" value="UniProtKB-UniRule"/>
</dbReference>
<accession>A0A1T2X7G1</accession>
<dbReference type="InterPro" id="IPR024046">
    <property type="entry name" value="Flagellar_assmbl_FliW_dom_sf"/>
</dbReference>
<keyword evidence="4" id="KW-0143">Chaperone</keyword>
<protein>
    <recommendedName>
        <fullName evidence="4">Flagellar assembly factor FliW</fullName>
    </recommendedName>
</protein>
<dbReference type="AlphaFoldDB" id="A0A1T2X7G1"/>
<proteinExistence type="inferred from homology"/>
<organism evidence="5 6">
    <name type="scientific">Paenibacillus selenitireducens</name>
    <dbReference type="NCBI Taxonomy" id="1324314"/>
    <lineage>
        <taxon>Bacteria</taxon>
        <taxon>Bacillati</taxon>
        <taxon>Bacillota</taxon>
        <taxon>Bacilli</taxon>
        <taxon>Bacillales</taxon>
        <taxon>Paenibacillaceae</taxon>
        <taxon>Paenibacillus</taxon>
    </lineage>
</organism>
<dbReference type="GO" id="GO:0005737">
    <property type="term" value="C:cytoplasm"/>
    <property type="evidence" value="ECO:0007669"/>
    <property type="project" value="UniProtKB-SubCell"/>
</dbReference>
<dbReference type="EMBL" id="MSZX01000008">
    <property type="protein sequence ID" value="OPA75818.1"/>
    <property type="molecule type" value="Genomic_DNA"/>
</dbReference>
<evidence type="ECO:0000313" key="5">
    <source>
        <dbReference type="EMBL" id="OPA75818.1"/>
    </source>
</evidence>
<keyword evidence="3 4" id="KW-0810">Translation regulation</keyword>
<evidence type="ECO:0000313" key="6">
    <source>
        <dbReference type="Proteomes" id="UP000190188"/>
    </source>
</evidence>
<dbReference type="Gene3D" id="2.30.290.10">
    <property type="entry name" value="BH3618-like"/>
    <property type="match status" value="1"/>
</dbReference>
<dbReference type="OrthoDB" id="9801235at2"/>
<keyword evidence="5" id="KW-0969">Cilium</keyword>
<gene>
    <name evidence="4" type="primary">fliW</name>
    <name evidence="5" type="ORF">BVG16_20215</name>
</gene>
<sequence length="143" mass="15694">MIQELDGKVIQLNGSLLGFGHLQEFSIHAVEGNRLFALLQSKEEEGVGFVVASPFSFFTSYTFEIAEEDKEAIDLLKPDDALILAIMTIKDPFNSSTMNLLAPIVVNIENMKGIQIVLPPKYEYQTRTSIAEGQLLKGGGVSC</sequence>
<dbReference type="GO" id="GO:0006417">
    <property type="term" value="P:regulation of translation"/>
    <property type="evidence" value="ECO:0007669"/>
    <property type="project" value="UniProtKB-KW"/>
</dbReference>
<dbReference type="InterPro" id="IPR003775">
    <property type="entry name" value="Flagellar_assembly_factor_FliW"/>
</dbReference>
<evidence type="ECO:0000256" key="2">
    <source>
        <dbReference type="ARBA" id="ARBA00022795"/>
    </source>
</evidence>
<dbReference type="PANTHER" id="PTHR39190">
    <property type="entry name" value="FLAGELLAR ASSEMBLY FACTOR FLIW"/>
    <property type="match status" value="1"/>
</dbReference>
<comment type="subunit">
    <text evidence="4">Interacts with translational regulator CsrA and flagellin(s).</text>
</comment>
<dbReference type="STRING" id="1324314.BVG16_20215"/>
<evidence type="ECO:0000256" key="3">
    <source>
        <dbReference type="ARBA" id="ARBA00022845"/>
    </source>
</evidence>
<dbReference type="HAMAP" id="MF_01185">
    <property type="entry name" value="FliW"/>
    <property type="match status" value="1"/>
</dbReference>
<comment type="subcellular location">
    <subcellularLocation>
        <location evidence="4">Cytoplasm</location>
    </subcellularLocation>
</comment>
<dbReference type="SUPFAM" id="SSF141457">
    <property type="entry name" value="BH3618-like"/>
    <property type="match status" value="1"/>
</dbReference>
<keyword evidence="5" id="KW-0282">Flagellum</keyword>
<keyword evidence="6" id="KW-1185">Reference proteome</keyword>
<comment type="caution">
    <text evidence="5">The sequence shown here is derived from an EMBL/GenBank/DDBJ whole genome shotgun (WGS) entry which is preliminary data.</text>
</comment>
<comment type="similarity">
    <text evidence="4">Belongs to the FliW family.</text>
</comment>
<reference evidence="5 6" key="1">
    <citation type="submission" date="2017-01" db="EMBL/GenBank/DDBJ databases">
        <title>Genome analysis of Paenibacillus selenitrireducens ES3-24.</title>
        <authorList>
            <person name="Xu D."/>
            <person name="Yao R."/>
            <person name="Zheng S."/>
        </authorList>
    </citation>
    <scope>NUCLEOTIDE SEQUENCE [LARGE SCALE GENOMIC DNA]</scope>
    <source>
        <strain evidence="5 6">ES3-24</strain>
    </source>
</reference>
<comment type="function">
    <text evidence="4">Acts as an anti-CsrA protein, binds CsrA and prevents it from repressing translation of its target genes, one of which is flagellin. Binds to flagellin and participates in the assembly of the flagellum.</text>
</comment>
<keyword evidence="1 4" id="KW-0963">Cytoplasm</keyword>
<dbReference type="Pfam" id="PF02623">
    <property type="entry name" value="FliW"/>
    <property type="match status" value="1"/>
</dbReference>
<evidence type="ECO:0000256" key="1">
    <source>
        <dbReference type="ARBA" id="ARBA00022490"/>
    </source>
</evidence>
<evidence type="ECO:0000256" key="4">
    <source>
        <dbReference type="HAMAP-Rule" id="MF_01185"/>
    </source>
</evidence>
<keyword evidence="5" id="KW-0966">Cell projection</keyword>
<keyword evidence="2 4" id="KW-1005">Bacterial flagellum biogenesis</keyword>
<dbReference type="Proteomes" id="UP000190188">
    <property type="component" value="Unassembled WGS sequence"/>
</dbReference>